<keyword evidence="2" id="KW-1185">Reference proteome</keyword>
<dbReference type="RefSeq" id="XP_020064830.1">
    <property type="nucleotide sequence ID" value="XM_020206701.1"/>
</dbReference>
<gene>
    <name evidence="1" type="ORF">CANTADRAFT_214947</name>
</gene>
<sequence length="212" mass="22516">MAGCLRTREAASGVEVRGGGGGRRTLWVAWTRLPIGRSGEGRREGGDATLHHVGEAYLASGGPAEWGQAEERRAGAPMQRCIGREGNPHHGARQSRDLLLSTRAPRLLRRFPELPPGVSPAPCYLPSLPCASSASSLASCPHQCSSSAQSACIQPQPVNPEPPGLLSPLPSQVRLPPGSTSPEIRSYLSAHLSSLLSFYKLCLSALHRSPDY</sequence>
<dbReference type="Proteomes" id="UP000094285">
    <property type="component" value="Unassembled WGS sequence"/>
</dbReference>
<reference evidence="2" key="1">
    <citation type="submission" date="2016-05" db="EMBL/GenBank/DDBJ databases">
        <title>Comparative genomics of biotechnologically important yeasts.</title>
        <authorList>
            <consortium name="DOE Joint Genome Institute"/>
            <person name="Riley R."/>
            <person name="Haridas S."/>
            <person name="Wolfe K.H."/>
            <person name="Lopes M.R."/>
            <person name="Hittinger C.T."/>
            <person name="Goker M."/>
            <person name="Salamov A."/>
            <person name="Wisecaver J."/>
            <person name="Long T.M."/>
            <person name="Aerts A.L."/>
            <person name="Barry K."/>
            <person name="Choi C."/>
            <person name="Clum A."/>
            <person name="Coughlan A.Y."/>
            <person name="Deshpande S."/>
            <person name="Douglass A.P."/>
            <person name="Hanson S.J."/>
            <person name="Klenk H.-P."/>
            <person name="Labutti K."/>
            <person name="Lapidus A."/>
            <person name="Lindquist E."/>
            <person name="Lipzen A."/>
            <person name="Meier-Kolthoff J.P."/>
            <person name="Ohm R.A."/>
            <person name="Otillar R.P."/>
            <person name="Pangilinan J."/>
            <person name="Peng Y."/>
            <person name="Rokas A."/>
            <person name="Rosa C.A."/>
            <person name="Scheuner C."/>
            <person name="Sibirny A.A."/>
            <person name="Slot J.C."/>
            <person name="Stielow J.B."/>
            <person name="Sun H."/>
            <person name="Kurtzman C.P."/>
            <person name="Blackwell M."/>
            <person name="Grigoriev I.V."/>
            <person name="Jeffries T.W."/>
        </authorList>
    </citation>
    <scope>NUCLEOTIDE SEQUENCE [LARGE SCALE GENOMIC DNA]</scope>
    <source>
        <strain evidence="2">NRRL Y-17324</strain>
    </source>
</reference>
<dbReference type="GeneID" id="30980838"/>
<dbReference type="EMBL" id="KV453911">
    <property type="protein sequence ID" value="ODV79708.1"/>
    <property type="molecule type" value="Genomic_DNA"/>
</dbReference>
<evidence type="ECO:0000313" key="1">
    <source>
        <dbReference type="EMBL" id="ODV79708.1"/>
    </source>
</evidence>
<protein>
    <submittedName>
        <fullName evidence="1">Uncharacterized protein</fullName>
    </submittedName>
</protein>
<dbReference type="AlphaFoldDB" id="A0A1E4SJN7"/>
<accession>A0A1E4SJN7</accession>
<organism evidence="1 2">
    <name type="scientific">Suhomyces tanzawaensis NRRL Y-17324</name>
    <dbReference type="NCBI Taxonomy" id="984487"/>
    <lineage>
        <taxon>Eukaryota</taxon>
        <taxon>Fungi</taxon>
        <taxon>Dikarya</taxon>
        <taxon>Ascomycota</taxon>
        <taxon>Saccharomycotina</taxon>
        <taxon>Pichiomycetes</taxon>
        <taxon>Debaryomycetaceae</taxon>
        <taxon>Suhomyces</taxon>
    </lineage>
</organism>
<proteinExistence type="predicted"/>
<name>A0A1E4SJN7_9ASCO</name>
<evidence type="ECO:0000313" key="2">
    <source>
        <dbReference type="Proteomes" id="UP000094285"/>
    </source>
</evidence>